<dbReference type="Pfam" id="PF01322">
    <property type="entry name" value="Cytochrom_C_2"/>
    <property type="match status" value="1"/>
</dbReference>
<keyword evidence="10" id="KW-1185">Reference proteome</keyword>
<dbReference type="OrthoDB" id="7596534at2"/>
<dbReference type="PROSITE" id="PS51009">
    <property type="entry name" value="CYTCII"/>
    <property type="match status" value="1"/>
</dbReference>
<evidence type="ECO:0000256" key="8">
    <source>
        <dbReference type="SAM" id="SignalP"/>
    </source>
</evidence>
<dbReference type="EMBL" id="SMGR01000001">
    <property type="protein sequence ID" value="TCL09313.1"/>
    <property type="molecule type" value="Genomic_DNA"/>
</dbReference>
<keyword evidence="4" id="KW-0249">Electron transport</keyword>
<keyword evidence="8" id="KW-0732">Signal</keyword>
<dbReference type="AlphaFoldDB" id="A0A4R1NRE8"/>
<dbReference type="GO" id="GO:0042597">
    <property type="term" value="C:periplasmic space"/>
    <property type="evidence" value="ECO:0007669"/>
    <property type="project" value="InterPro"/>
</dbReference>
<dbReference type="InterPro" id="IPR010980">
    <property type="entry name" value="Cyt_c/b562"/>
</dbReference>
<dbReference type="InterPro" id="IPR015984">
    <property type="entry name" value="Cyt_c_prime_subgr"/>
</dbReference>
<reference evidence="9 10" key="1">
    <citation type="submission" date="2019-03" db="EMBL/GenBank/DDBJ databases">
        <title>Genomic Encyclopedia of Archaeal and Bacterial Type Strains, Phase II (KMG-II): from individual species to whole genera.</title>
        <authorList>
            <person name="Goeker M."/>
        </authorList>
    </citation>
    <scope>NUCLEOTIDE SEQUENCE [LARGE SCALE GENOMIC DNA]</scope>
    <source>
        <strain evidence="9 10">DSM 26433</strain>
    </source>
</reference>
<evidence type="ECO:0000256" key="3">
    <source>
        <dbReference type="ARBA" id="ARBA00022723"/>
    </source>
</evidence>
<dbReference type="InterPro" id="IPR002321">
    <property type="entry name" value="Cyt_c_II"/>
</dbReference>
<evidence type="ECO:0000256" key="7">
    <source>
        <dbReference type="PIRSR" id="PIRSR000027-2"/>
    </source>
</evidence>
<keyword evidence="5 6" id="KW-0408">Iron</keyword>
<dbReference type="GO" id="GO:0020037">
    <property type="term" value="F:heme binding"/>
    <property type="evidence" value="ECO:0007669"/>
    <property type="project" value="InterPro"/>
</dbReference>
<proteinExistence type="predicted"/>
<dbReference type="Gene3D" id="1.20.120.10">
    <property type="entry name" value="Cytochrome c/b562"/>
    <property type="match status" value="1"/>
</dbReference>
<feature type="binding site" description="covalent" evidence="7">
    <location>
        <position position="142"/>
    </location>
    <ligand>
        <name>heme c</name>
        <dbReference type="ChEBI" id="CHEBI:61717"/>
    </ligand>
</feature>
<sequence>MKRFFALTTAAALTFVGATAFADGHIDHAIKARQAQMQLYAFSLGTLGGMAKGEIEYNAEMASAAADNLAALTMMNQSAYWPQGSDSGSNDKSRAKADMWANFPDVMSKGQALGEAAVAMKAAAGTDLDALRGAIGPVGAACQACHKAYREPNN</sequence>
<keyword evidence="1" id="KW-0813">Transport</keyword>
<keyword evidence="3 6" id="KW-0479">Metal-binding</keyword>
<evidence type="ECO:0000313" key="10">
    <source>
        <dbReference type="Proteomes" id="UP000295673"/>
    </source>
</evidence>
<dbReference type="InterPro" id="IPR012127">
    <property type="entry name" value="Cyt_c_prime"/>
</dbReference>
<dbReference type="PIRSF" id="PIRSF000027">
    <property type="entry name" value="Cytc_c_prime"/>
    <property type="match status" value="1"/>
</dbReference>
<dbReference type="Proteomes" id="UP000295673">
    <property type="component" value="Unassembled WGS sequence"/>
</dbReference>
<comment type="PTM">
    <text evidence="7">Binds 1 heme group per subunit.</text>
</comment>
<feature type="signal peptide" evidence="8">
    <location>
        <begin position="1"/>
        <end position="22"/>
    </location>
</feature>
<keyword evidence="2 7" id="KW-0349">Heme</keyword>
<feature type="binding site" description="axial binding residue" evidence="6">
    <location>
        <position position="146"/>
    </location>
    <ligand>
        <name>heme c</name>
        <dbReference type="ChEBI" id="CHEBI:61717"/>
    </ligand>
    <ligandPart>
        <name>Fe</name>
        <dbReference type="ChEBI" id="CHEBI:18248"/>
    </ligandPart>
</feature>
<organism evidence="9 10">
    <name type="scientific">Shimia isoporae</name>
    <dbReference type="NCBI Taxonomy" id="647720"/>
    <lineage>
        <taxon>Bacteria</taxon>
        <taxon>Pseudomonadati</taxon>
        <taxon>Pseudomonadota</taxon>
        <taxon>Alphaproteobacteria</taxon>
        <taxon>Rhodobacterales</taxon>
        <taxon>Roseobacteraceae</taxon>
    </lineage>
</organism>
<evidence type="ECO:0000256" key="4">
    <source>
        <dbReference type="ARBA" id="ARBA00022982"/>
    </source>
</evidence>
<feature type="binding site" description="covalent" evidence="7">
    <location>
        <position position="145"/>
    </location>
    <ligand>
        <name>heme c</name>
        <dbReference type="ChEBI" id="CHEBI:61717"/>
    </ligand>
</feature>
<dbReference type="GO" id="GO:0009055">
    <property type="term" value="F:electron transfer activity"/>
    <property type="evidence" value="ECO:0007669"/>
    <property type="project" value="InterPro"/>
</dbReference>
<accession>A0A4R1NRE8</accession>
<comment type="caution">
    <text evidence="9">The sequence shown here is derived from an EMBL/GenBank/DDBJ whole genome shotgun (WGS) entry which is preliminary data.</text>
</comment>
<dbReference type="SUPFAM" id="SSF47175">
    <property type="entry name" value="Cytochromes"/>
    <property type="match status" value="1"/>
</dbReference>
<evidence type="ECO:0000256" key="5">
    <source>
        <dbReference type="ARBA" id="ARBA00023004"/>
    </source>
</evidence>
<dbReference type="GO" id="GO:0022900">
    <property type="term" value="P:electron transport chain"/>
    <property type="evidence" value="ECO:0007669"/>
    <property type="project" value="InterPro"/>
</dbReference>
<evidence type="ECO:0000256" key="6">
    <source>
        <dbReference type="PIRSR" id="PIRSR000027-1"/>
    </source>
</evidence>
<evidence type="ECO:0000256" key="2">
    <source>
        <dbReference type="ARBA" id="ARBA00022617"/>
    </source>
</evidence>
<feature type="chain" id="PRO_5020804414" evidence="8">
    <location>
        <begin position="23"/>
        <end position="154"/>
    </location>
</feature>
<gene>
    <name evidence="9" type="ORF">BXY66_1358</name>
</gene>
<evidence type="ECO:0000313" key="9">
    <source>
        <dbReference type="EMBL" id="TCL09313.1"/>
    </source>
</evidence>
<name>A0A4R1NRE8_9RHOB</name>
<evidence type="ECO:0000256" key="1">
    <source>
        <dbReference type="ARBA" id="ARBA00022448"/>
    </source>
</evidence>
<protein>
    <submittedName>
        <fullName evidence="9">Cytochrome c556</fullName>
    </submittedName>
</protein>
<dbReference type="GO" id="GO:0005506">
    <property type="term" value="F:iron ion binding"/>
    <property type="evidence" value="ECO:0007669"/>
    <property type="project" value="InterPro"/>
</dbReference>
<dbReference type="RefSeq" id="WP_132859358.1">
    <property type="nucleotide sequence ID" value="NZ_SMGR01000001.1"/>
</dbReference>
<dbReference type="PRINTS" id="PR00608">
    <property type="entry name" value="CYTCHROMECII"/>
</dbReference>